<evidence type="ECO:0000313" key="1">
    <source>
        <dbReference type="EnsemblPlants" id="cds.evm.model.09.499"/>
    </source>
</evidence>
<keyword evidence="2" id="KW-1185">Reference proteome</keyword>
<organism evidence="1 2">
    <name type="scientific">Cannabis sativa</name>
    <name type="common">Hemp</name>
    <name type="synonym">Marijuana</name>
    <dbReference type="NCBI Taxonomy" id="3483"/>
    <lineage>
        <taxon>Eukaryota</taxon>
        <taxon>Viridiplantae</taxon>
        <taxon>Streptophyta</taxon>
        <taxon>Embryophyta</taxon>
        <taxon>Tracheophyta</taxon>
        <taxon>Spermatophyta</taxon>
        <taxon>Magnoliopsida</taxon>
        <taxon>eudicotyledons</taxon>
        <taxon>Gunneridae</taxon>
        <taxon>Pentapetalae</taxon>
        <taxon>rosids</taxon>
        <taxon>fabids</taxon>
        <taxon>Rosales</taxon>
        <taxon>Cannabaceae</taxon>
        <taxon>Cannabis</taxon>
    </lineage>
</organism>
<reference evidence="1" key="1">
    <citation type="submission" date="2018-11" db="EMBL/GenBank/DDBJ databases">
        <authorList>
            <person name="Grassa J C."/>
        </authorList>
    </citation>
    <scope>NUCLEOTIDE SEQUENCE [LARGE SCALE GENOMIC DNA]</scope>
</reference>
<reference evidence="1" key="2">
    <citation type="submission" date="2021-03" db="UniProtKB">
        <authorList>
            <consortium name="EnsemblPlants"/>
        </authorList>
    </citation>
    <scope>IDENTIFICATION</scope>
</reference>
<accession>A0A803QGF9</accession>
<evidence type="ECO:0000313" key="2">
    <source>
        <dbReference type="Proteomes" id="UP000596661"/>
    </source>
</evidence>
<dbReference type="EnsemblPlants" id="evm.model.09.499">
    <property type="protein sequence ID" value="cds.evm.model.09.499"/>
    <property type="gene ID" value="evm.TU.09.499"/>
</dbReference>
<name>A0A803QGF9_CANSA</name>
<sequence>MLRGPTESEFKEKATSDCLIVEYFNGDPFINIGQLRSIFECCIEKDDVYKLGMVLFVMDVLAEKEEKTLVPPFIMRMADDLVFFYEKSHRFPRMMNWESKEVSLGKDESLDYLQSMADRDYELLEDPINTHGRSEKAQRRGRATTRPRLFGDEFILPNDYRADDGEDVLHTPQNMSITSIIDTQDLEAQVLETIPTPVEKRPKKRLRLFDEYTKIKKKMKPSIAHVNVDPLWPVDQKLLHSFQN</sequence>
<dbReference type="AlphaFoldDB" id="A0A803QGF9"/>
<dbReference type="Proteomes" id="UP000596661">
    <property type="component" value="Chromosome 9"/>
</dbReference>
<proteinExistence type="predicted"/>
<protein>
    <submittedName>
        <fullName evidence="1">Uncharacterized protein</fullName>
    </submittedName>
</protein>
<dbReference type="Gramene" id="evm.model.09.499">
    <property type="protein sequence ID" value="cds.evm.model.09.499"/>
    <property type="gene ID" value="evm.TU.09.499"/>
</dbReference>
<dbReference type="EMBL" id="UZAU01000723">
    <property type="status" value="NOT_ANNOTATED_CDS"/>
    <property type="molecule type" value="Genomic_DNA"/>
</dbReference>